<dbReference type="RefSeq" id="WP_108849955.1">
    <property type="nucleotide sequence ID" value="NZ_AP019697.1"/>
</dbReference>
<organism evidence="2 3">
    <name type="scientific">Dialister hominis</name>
    <dbReference type="NCBI Taxonomy" id="2582419"/>
    <lineage>
        <taxon>Bacteria</taxon>
        <taxon>Bacillati</taxon>
        <taxon>Bacillota</taxon>
        <taxon>Negativicutes</taxon>
        <taxon>Veillonellales</taxon>
        <taxon>Veillonellaceae</taxon>
        <taxon>Dialister</taxon>
    </lineage>
</organism>
<proteinExistence type="predicted"/>
<feature type="signal peptide" evidence="1">
    <location>
        <begin position="1"/>
        <end position="21"/>
    </location>
</feature>
<evidence type="ECO:0000313" key="3">
    <source>
        <dbReference type="Proteomes" id="UP000320585"/>
    </source>
</evidence>
<feature type="chain" id="PRO_5034617060" evidence="1">
    <location>
        <begin position="22"/>
        <end position="190"/>
    </location>
</feature>
<protein>
    <submittedName>
        <fullName evidence="2">Uncharacterized protein</fullName>
    </submittedName>
</protein>
<dbReference type="GeneID" id="92715704"/>
<reference evidence="3" key="1">
    <citation type="submission" date="2019-05" db="EMBL/GenBank/DDBJ databases">
        <title>Complete genome sequencing of Dialister sp. strain 5BBH33.</title>
        <authorList>
            <person name="Sakamoto M."/>
            <person name="Murakami T."/>
            <person name="Mori H."/>
        </authorList>
    </citation>
    <scope>NUCLEOTIDE SEQUENCE [LARGE SCALE GENOMIC DNA]</scope>
    <source>
        <strain evidence="3">5BBH33</strain>
    </source>
</reference>
<keyword evidence="1" id="KW-0732">Signal</keyword>
<name>A0A8E4BRS3_9FIRM</name>
<dbReference type="EMBL" id="AP019697">
    <property type="protein sequence ID" value="BBK24552.1"/>
    <property type="molecule type" value="Genomic_DNA"/>
</dbReference>
<sequence length="190" mass="19868">MKKILISAAICSMLFTAGASANWITGEPSIMAVNGGEAAFHTSLSSAQRLDINLTSGTSGKADMIFSAEGYDDSLTLSSLPVKAVTETGTNGATYTDSKVTVTPLINDGNGQRFYLVDTGDGLGMTIVAYSKGSFKTAFSTSSFPETYGTGSFEVSKKAILFHGKNANGESTYTLTYDKKTGLFNAAKNA</sequence>
<evidence type="ECO:0000313" key="2">
    <source>
        <dbReference type="EMBL" id="BBK24552.1"/>
    </source>
</evidence>
<evidence type="ECO:0000256" key="1">
    <source>
        <dbReference type="SAM" id="SignalP"/>
    </source>
</evidence>
<keyword evidence="3" id="KW-1185">Reference proteome</keyword>
<dbReference type="KEGG" id="dho:Dia5BBH33_04870"/>
<gene>
    <name evidence="2" type="ORF">Dia5BBH33_04870</name>
</gene>
<accession>A0A8E4BRS3</accession>
<dbReference type="AlphaFoldDB" id="A0A8E4BRS3"/>
<dbReference type="Proteomes" id="UP000320585">
    <property type="component" value="Chromosome"/>
</dbReference>
<dbReference type="OrthoDB" id="1634606at2"/>